<dbReference type="GO" id="GO:0003677">
    <property type="term" value="F:DNA binding"/>
    <property type="evidence" value="ECO:0007669"/>
    <property type="project" value="UniProtKB-KW"/>
</dbReference>
<dbReference type="PANTHER" id="PTHR33164:SF56">
    <property type="entry name" value="HTH-TYPE TRANSCRIPTIONAL REGULATOR MHQR"/>
    <property type="match status" value="1"/>
</dbReference>
<name>A0A4R6BT69_9STAP</name>
<keyword evidence="4" id="KW-0238">DNA-binding</keyword>
<protein>
    <submittedName>
        <fullName evidence="8">MarR family transcriptional regulator</fullName>
    </submittedName>
</protein>
<dbReference type="InterPro" id="IPR036388">
    <property type="entry name" value="WH-like_DNA-bd_sf"/>
</dbReference>
<dbReference type="AlphaFoldDB" id="A0A4R6BT69"/>
<dbReference type="GO" id="GO:0006950">
    <property type="term" value="P:response to stress"/>
    <property type="evidence" value="ECO:0007669"/>
    <property type="project" value="TreeGrafter"/>
</dbReference>
<dbReference type="InterPro" id="IPR036390">
    <property type="entry name" value="WH_DNA-bd_sf"/>
</dbReference>
<evidence type="ECO:0000313" key="8">
    <source>
        <dbReference type="EMBL" id="TDM07685.1"/>
    </source>
</evidence>
<dbReference type="EMBL" id="SCWB01000013">
    <property type="protein sequence ID" value="TDM07685.1"/>
    <property type="molecule type" value="Genomic_DNA"/>
</dbReference>
<dbReference type="SUPFAM" id="SSF46785">
    <property type="entry name" value="Winged helix' DNA-binding domain"/>
    <property type="match status" value="1"/>
</dbReference>
<organism evidence="8 9">
    <name type="scientific">Macrococcus lamae</name>
    <dbReference type="NCBI Taxonomy" id="198484"/>
    <lineage>
        <taxon>Bacteria</taxon>
        <taxon>Bacillati</taxon>
        <taxon>Bacillota</taxon>
        <taxon>Bacilli</taxon>
        <taxon>Bacillales</taxon>
        <taxon>Staphylococcaceae</taxon>
        <taxon>Macrococcus</taxon>
    </lineage>
</organism>
<dbReference type="InterPro" id="IPR010166">
    <property type="entry name" value="SarA/Rot_dom"/>
</dbReference>
<dbReference type="SMART" id="SM00347">
    <property type="entry name" value="HTH_MARR"/>
    <property type="match status" value="1"/>
</dbReference>
<dbReference type="GO" id="GO:0003700">
    <property type="term" value="F:DNA-binding transcription factor activity"/>
    <property type="evidence" value="ECO:0007669"/>
    <property type="project" value="InterPro"/>
</dbReference>
<proteinExistence type="predicted"/>
<keyword evidence="3" id="KW-0843">Virulence</keyword>
<evidence type="ECO:0000256" key="5">
    <source>
        <dbReference type="ARBA" id="ARBA00023159"/>
    </source>
</evidence>
<evidence type="ECO:0000256" key="4">
    <source>
        <dbReference type="ARBA" id="ARBA00023125"/>
    </source>
</evidence>
<gene>
    <name evidence="8" type="ORF">ERX29_08055</name>
</gene>
<dbReference type="PANTHER" id="PTHR33164">
    <property type="entry name" value="TRANSCRIPTIONAL REGULATOR, MARR FAMILY"/>
    <property type="match status" value="1"/>
</dbReference>
<evidence type="ECO:0000256" key="3">
    <source>
        <dbReference type="ARBA" id="ARBA00023026"/>
    </source>
</evidence>
<dbReference type="RefSeq" id="WP_133444200.1">
    <property type="nucleotide sequence ID" value="NZ_SCWB01000013.1"/>
</dbReference>
<sequence length="134" mass="15714">MSRDVNEVKDMVILNELQQEIDDVFIKIADEFGLSKNEYLVMVALWDNGPMAMKDLDKFIDIKPYKRTRFFNNLVSKGWISKERPSDDERTVIIHYNEEKAADKDKIVKVACKAIKENRDNLRKHFEAVMSICD</sequence>
<keyword evidence="5" id="KW-0010">Activator</keyword>
<dbReference type="Proteomes" id="UP000294802">
    <property type="component" value="Unassembled WGS sequence"/>
</dbReference>
<reference evidence="8 9" key="1">
    <citation type="submission" date="2019-01" db="EMBL/GenBank/DDBJ databases">
        <title>Draft genome sequences of the type strains of six Macrococcus species.</title>
        <authorList>
            <person name="Mazhar S."/>
            <person name="Altermann E."/>
            <person name="Hill C."/>
            <person name="Mcauliffe O."/>
        </authorList>
    </citation>
    <scope>NUCLEOTIDE SEQUENCE [LARGE SCALE GENOMIC DNA]</scope>
    <source>
        <strain evidence="8 9">CCM4815</strain>
    </source>
</reference>
<evidence type="ECO:0000256" key="1">
    <source>
        <dbReference type="ARBA" id="ARBA00022491"/>
    </source>
</evidence>
<feature type="domain" description="HTH marR-type" evidence="7">
    <location>
        <begin position="27"/>
        <end position="127"/>
    </location>
</feature>
<keyword evidence="1" id="KW-0678">Repressor</keyword>
<evidence type="ECO:0000259" key="7">
    <source>
        <dbReference type="SMART" id="SM00347"/>
    </source>
</evidence>
<dbReference type="InterPro" id="IPR000835">
    <property type="entry name" value="HTH_MarR-typ"/>
</dbReference>
<dbReference type="Pfam" id="PF22381">
    <property type="entry name" value="Staph_reg_Sar_Rot"/>
    <property type="match status" value="1"/>
</dbReference>
<evidence type="ECO:0000256" key="6">
    <source>
        <dbReference type="ARBA" id="ARBA00023163"/>
    </source>
</evidence>
<keyword evidence="2" id="KW-0805">Transcription regulation</keyword>
<dbReference type="OrthoDB" id="288929at2"/>
<dbReference type="InterPro" id="IPR055166">
    <property type="entry name" value="Transc_reg_Sar_Rot_HTH"/>
</dbReference>
<dbReference type="InterPro" id="IPR039422">
    <property type="entry name" value="MarR/SlyA-like"/>
</dbReference>
<evidence type="ECO:0000313" key="9">
    <source>
        <dbReference type="Proteomes" id="UP000294802"/>
    </source>
</evidence>
<dbReference type="Gene3D" id="1.10.10.10">
    <property type="entry name" value="Winged helix-like DNA-binding domain superfamily/Winged helix DNA-binding domain"/>
    <property type="match status" value="1"/>
</dbReference>
<evidence type="ECO:0000256" key="2">
    <source>
        <dbReference type="ARBA" id="ARBA00023015"/>
    </source>
</evidence>
<keyword evidence="6" id="KW-0804">Transcription</keyword>
<keyword evidence="9" id="KW-1185">Reference proteome</keyword>
<accession>A0A4R6BT69</accession>
<comment type="caution">
    <text evidence="8">The sequence shown here is derived from an EMBL/GenBank/DDBJ whole genome shotgun (WGS) entry which is preliminary data.</text>
</comment>
<dbReference type="NCBIfam" id="TIGR01889">
    <property type="entry name" value="Staph_reg_Sar"/>
    <property type="match status" value="1"/>
</dbReference>